<evidence type="ECO:0000313" key="3">
    <source>
        <dbReference type="Proteomes" id="UP001595993"/>
    </source>
</evidence>
<protein>
    <recommendedName>
        <fullName evidence="4">Secreted protein</fullName>
    </recommendedName>
</protein>
<feature type="transmembrane region" description="Helical" evidence="1">
    <location>
        <begin position="6"/>
        <end position="23"/>
    </location>
</feature>
<evidence type="ECO:0000313" key="2">
    <source>
        <dbReference type="EMBL" id="MFC4609953.1"/>
    </source>
</evidence>
<dbReference type="RefSeq" id="WP_381197333.1">
    <property type="nucleotide sequence ID" value="NZ_JBHSFE010000014.1"/>
</dbReference>
<proteinExistence type="predicted"/>
<keyword evidence="3" id="KW-1185">Reference proteome</keyword>
<reference evidence="3" key="1">
    <citation type="journal article" date="2019" name="Int. J. Syst. Evol. Microbiol.">
        <title>The Global Catalogue of Microorganisms (GCM) 10K type strain sequencing project: providing services to taxonomists for standard genome sequencing and annotation.</title>
        <authorList>
            <consortium name="The Broad Institute Genomics Platform"/>
            <consortium name="The Broad Institute Genome Sequencing Center for Infectious Disease"/>
            <person name="Wu L."/>
            <person name="Ma J."/>
        </authorList>
    </citation>
    <scope>NUCLEOTIDE SEQUENCE [LARGE SCALE GENOMIC DNA]</scope>
    <source>
        <strain evidence="3">CGMCC 4.7139</strain>
    </source>
</reference>
<comment type="caution">
    <text evidence="2">The sequence shown here is derived from an EMBL/GenBank/DDBJ whole genome shotgun (WGS) entry which is preliminary data.</text>
</comment>
<dbReference type="EMBL" id="JBHSFE010000014">
    <property type="protein sequence ID" value="MFC4609953.1"/>
    <property type="molecule type" value="Genomic_DNA"/>
</dbReference>
<name>A0ABV9G9Y3_9ACTN</name>
<organism evidence="2 3">
    <name type="scientific">Streptomyces maoxianensis</name>
    <dbReference type="NCBI Taxonomy" id="1459942"/>
    <lineage>
        <taxon>Bacteria</taxon>
        <taxon>Bacillati</taxon>
        <taxon>Actinomycetota</taxon>
        <taxon>Actinomycetes</taxon>
        <taxon>Kitasatosporales</taxon>
        <taxon>Streptomycetaceae</taxon>
        <taxon>Streptomyces</taxon>
    </lineage>
</organism>
<keyword evidence="1" id="KW-0812">Transmembrane</keyword>
<accession>A0ABV9G9Y3</accession>
<evidence type="ECO:0000256" key="1">
    <source>
        <dbReference type="SAM" id="Phobius"/>
    </source>
</evidence>
<sequence>MNWASLISAVLGAGIGITSTLLVDQARWRRDSHERLRTERREVYNAYLTALSRTRNGLREAARLPQEARAEQAREAFHTGGAYELRIQMTITAPGDLTTRSEVAYRSLRALRNEIERGASHQDEEYAQRREAYEIALGALRREMRTDLGVDTTSDH</sequence>
<gene>
    <name evidence="2" type="ORF">ACFO9E_19370</name>
</gene>
<dbReference type="Proteomes" id="UP001595993">
    <property type="component" value="Unassembled WGS sequence"/>
</dbReference>
<evidence type="ECO:0008006" key="4">
    <source>
        <dbReference type="Google" id="ProtNLM"/>
    </source>
</evidence>
<keyword evidence="1" id="KW-0472">Membrane</keyword>
<keyword evidence="1" id="KW-1133">Transmembrane helix</keyword>